<sequence length="92" mass="10051">MSVESMKRTPVLVRILANVKSANIASSDGTGDFVGKGQTRRNTAAKGTPNHIGDPERQMQWQCHGLNCVLLEERTWVGLGSFRGNLLKELGD</sequence>
<evidence type="ECO:0000313" key="2">
    <source>
        <dbReference type="EMBL" id="KAA0053866.1"/>
    </source>
</evidence>
<name>A0A5A7UHY6_CUCMM</name>
<accession>A0A5A7UHY6</accession>
<comment type="caution">
    <text evidence="2">The sequence shown here is derived from an EMBL/GenBank/DDBJ whole genome shotgun (WGS) entry which is preliminary data.</text>
</comment>
<feature type="region of interest" description="Disordered" evidence="1">
    <location>
        <begin position="27"/>
        <end position="56"/>
    </location>
</feature>
<dbReference type="AlphaFoldDB" id="A0A5A7UHY6"/>
<evidence type="ECO:0000256" key="1">
    <source>
        <dbReference type="SAM" id="MobiDB-lite"/>
    </source>
</evidence>
<proteinExistence type="predicted"/>
<dbReference type="Proteomes" id="UP000321393">
    <property type="component" value="Unassembled WGS sequence"/>
</dbReference>
<reference evidence="2 3" key="1">
    <citation type="submission" date="2019-08" db="EMBL/GenBank/DDBJ databases">
        <title>Draft genome sequences of two oriental melons (Cucumis melo L. var makuwa).</title>
        <authorList>
            <person name="Kwon S.-Y."/>
        </authorList>
    </citation>
    <scope>NUCLEOTIDE SEQUENCE [LARGE SCALE GENOMIC DNA]</scope>
    <source>
        <strain evidence="3">cv. SW 3</strain>
        <tissue evidence="2">Leaf</tissue>
    </source>
</reference>
<gene>
    <name evidence="2" type="ORF">E6C27_scaffold135G002590</name>
</gene>
<evidence type="ECO:0000313" key="3">
    <source>
        <dbReference type="Proteomes" id="UP000321393"/>
    </source>
</evidence>
<protein>
    <submittedName>
        <fullName evidence="2">Uncharacterized protein</fullName>
    </submittedName>
</protein>
<organism evidence="2 3">
    <name type="scientific">Cucumis melo var. makuwa</name>
    <name type="common">Oriental melon</name>
    <dbReference type="NCBI Taxonomy" id="1194695"/>
    <lineage>
        <taxon>Eukaryota</taxon>
        <taxon>Viridiplantae</taxon>
        <taxon>Streptophyta</taxon>
        <taxon>Embryophyta</taxon>
        <taxon>Tracheophyta</taxon>
        <taxon>Spermatophyta</taxon>
        <taxon>Magnoliopsida</taxon>
        <taxon>eudicotyledons</taxon>
        <taxon>Gunneridae</taxon>
        <taxon>Pentapetalae</taxon>
        <taxon>rosids</taxon>
        <taxon>fabids</taxon>
        <taxon>Cucurbitales</taxon>
        <taxon>Cucurbitaceae</taxon>
        <taxon>Benincaseae</taxon>
        <taxon>Cucumis</taxon>
    </lineage>
</organism>
<dbReference type="EMBL" id="SSTE01009109">
    <property type="protein sequence ID" value="KAA0053866.1"/>
    <property type="molecule type" value="Genomic_DNA"/>
</dbReference>